<evidence type="ECO:0000256" key="4">
    <source>
        <dbReference type="SAM" id="MobiDB-lite"/>
    </source>
</evidence>
<dbReference type="InterPro" id="IPR023674">
    <property type="entry name" value="Ribosomal_uL1-like"/>
</dbReference>
<organism evidence="5 6">
    <name type="scientific">Cloeon dipterum</name>
    <dbReference type="NCBI Taxonomy" id="197152"/>
    <lineage>
        <taxon>Eukaryota</taxon>
        <taxon>Metazoa</taxon>
        <taxon>Ecdysozoa</taxon>
        <taxon>Arthropoda</taxon>
        <taxon>Hexapoda</taxon>
        <taxon>Insecta</taxon>
        <taxon>Pterygota</taxon>
        <taxon>Palaeoptera</taxon>
        <taxon>Ephemeroptera</taxon>
        <taxon>Pisciforma</taxon>
        <taxon>Baetidae</taxon>
        <taxon>Cloeon</taxon>
    </lineage>
</organism>
<dbReference type="PANTHER" id="PTHR36427">
    <property type="entry name" value="54S RIBOSOMAL PROTEIN L1, MITOCHONDRIAL"/>
    <property type="match status" value="1"/>
</dbReference>
<dbReference type="Pfam" id="PF00687">
    <property type="entry name" value="Ribosomal_L1"/>
    <property type="match status" value="1"/>
</dbReference>
<accession>A0A8S1C4F7</accession>
<evidence type="ECO:0000313" key="5">
    <source>
        <dbReference type="EMBL" id="CAB3362117.1"/>
    </source>
</evidence>
<dbReference type="PANTHER" id="PTHR36427:SF3">
    <property type="entry name" value="LARGE RIBOSOMAL SUBUNIT PROTEIN UL1M"/>
    <property type="match status" value="1"/>
</dbReference>
<dbReference type="InterPro" id="IPR028364">
    <property type="entry name" value="Ribosomal_uL1/biogenesis"/>
</dbReference>
<keyword evidence="3" id="KW-0687">Ribonucleoprotein</keyword>
<keyword evidence="6" id="KW-1185">Reference proteome</keyword>
<name>A0A8S1C4F7_9INSE</name>
<dbReference type="Proteomes" id="UP000494165">
    <property type="component" value="Unassembled WGS sequence"/>
</dbReference>
<dbReference type="Gene3D" id="3.40.50.790">
    <property type="match status" value="1"/>
</dbReference>
<feature type="compositionally biased region" description="Basic and acidic residues" evidence="4">
    <location>
        <begin position="340"/>
        <end position="349"/>
    </location>
</feature>
<sequence>MAAPAGLLTKSLSAVLFGRTLLGSLLRPTYVEPCRGMAARKGTREKARKKKVKVEIQKVAFDPLSQREKKNKMVFKPKMVDDLWRFVPEDDVYAQRFFRKKSITFEQAVLQHRETHHPTMYNRPDSLLRLRVELDMHGEKKTRFVGKLVGLVDTPHPFDQEVKRTIVVFTNDTTNRNKVLEAGAHLVGGSELVKGIQSGDVTLRNADFVIAAPDMMAELAPLRGIFKTKFPHQRNGSITDDVLDATRKFMYGIEYEVEKDDREPEFGWLECSIGKLDMPVEQLKANMMALIQDLNSKSPPKKNEPLIWRLYLLCPPGFEKFKLDLFDILGIKERGVVKEEVEEKAAPKSEDDDEAVAARQ</sequence>
<feature type="compositionally biased region" description="Acidic residues" evidence="4">
    <location>
        <begin position="350"/>
        <end position="360"/>
    </location>
</feature>
<reference evidence="5 6" key="1">
    <citation type="submission" date="2020-04" db="EMBL/GenBank/DDBJ databases">
        <authorList>
            <person name="Alioto T."/>
            <person name="Alioto T."/>
            <person name="Gomez Garrido J."/>
        </authorList>
    </citation>
    <scope>NUCLEOTIDE SEQUENCE [LARGE SCALE GENOMIC DNA]</scope>
</reference>
<evidence type="ECO:0008006" key="7">
    <source>
        <dbReference type="Google" id="ProtNLM"/>
    </source>
</evidence>
<evidence type="ECO:0000256" key="2">
    <source>
        <dbReference type="ARBA" id="ARBA00022980"/>
    </source>
</evidence>
<comment type="caution">
    <text evidence="5">The sequence shown here is derived from an EMBL/GenBank/DDBJ whole genome shotgun (WGS) entry which is preliminary data.</text>
</comment>
<dbReference type="EMBL" id="CADEPI010000007">
    <property type="protein sequence ID" value="CAB3362117.1"/>
    <property type="molecule type" value="Genomic_DNA"/>
</dbReference>
<dbReference type="Gene3D" id="3.30.190.20">
    <property type="match status" value="1"/>
</dbReference>
<protein>
    <recommendedName>
        <fullName evidence="7">Ribosomal protein L1</fullName>
    </recommendedName>
</protein>
<dbReference type="OrthoDB" id="1747252at2759"/>
<evidence type="ECO:0000256" key="3">
    <source>
        <dbReference type="ARBA" id="ARBA00023274"/>
    </source>
</evidence>
<gene>
    <name evidence="5" type="ORF">CLODIP_2_CD01735</name>
</gene>
<dbReference type="GO" id="GO:1990904">
    <property type="term" value="C:ribonucleoprotein complex"/>
    <property type="evidence" value="ECO:0007669"/>
    <property type="project" value="UniProtKB-KW"/>
</dbReference>
<evidence type="ECO:0000256" key="1">
    <source>
        <dbReference type="ARBA" id="ARBA00010531"/>
    </source>
</evidence>
<proteinExistence type="inferred from homology"/>
<dbReference type="InterPro" id="IPR016095">
    <property type="entry name" value="Ribosomal_uL1_3-a/b-sand"/>
</dbReference>
<dbReference type="SUPFAM" id="SSF56808">
    <property type="entry name" value="Ribosomal protein L1"/>
    <property type="match status" value="1"/>
</dbReference>
<evidence type="ECO:0000313" key="6">
    <source>
        <dbReference type="Proteomes" id="UP000494165"/>
    </source>
</evidence>
<dbReference type="GO" id="GO:0005840">
    <property type="term" value="C:ribosome"/>
    <property type="evidence" value="ECO:0007669"/>
    <property type="project" value="UniProtKB-KW"/>
</dbReference>
<feature type="region of interest" description="Disordered" evidence="4">
    <location>
        <begin position="340"/>
        <end position="360"/>
    </location>
</feature>
<keyword evidence="2" id="KW-0689">Ribosomal protein</keyword>
<dbReference type="AlphaFoldDB" id="A0A8S1C4F7"/>
<comment type="similarity">
    <text evidence="1">Belongs to the universal ribosomal protein uL1 family.</text>
</comment>